<keyword evidence="11" id="KW-1185">Reference proteome</keyword>
<dbReference type="GO" id="GO:0005802">
    <property type="term" value="C:trans-Golgi network"/>
    <property type="evidence" value="ECO:0007669"/>
    <property type="project" value="TreeGrafter"/>
</dbReference>
<evidence type="ECO:0000256" key="8">
    <source>
        <dbReference type="ARBA" id="ARBA00023136"/>
    </source>
</evidence>
<dbReference type="WBParaSite" id="HPBE_0000619301-mRNA-1">
    <property type="protein sequence ID" value="HPBE_0000619301-mRNA-1"/>
    <property type="gene ID" value="HPBE_0000619301"/>
</dbReference>
<evidence type="ECO:0000256" key="9">
    <source>
        <dbReference type="SAM" id="Phobius"/>
    </source>
</evidence>
<proteinExistence type="inferred from homology"/>
<dbReference type="GO" id="GO:0000139">
    <property type="term" value="C:Golgi membrane"/>
    <property type="evidence" value="ECO:0007669"/>
    <property type="project" value="UniProtKB-SubCell"/>
</dbReference>
<comment type="subcellular location">
    <subcellularLocation>
        <location evidence="1">Golgi apparatus membrane</location>
        <topology evidence="1">Multi-pass membrane protein</topology>
    </subcellularLocation>
</comment>
<dbReference type="GO" id="GO:0005829">
    <property type="term" value="C:cytosol"/>
    <property type="evidence" value="ECO:0007669"/>
    <property type="project" value="GOC"/>
</dbReference>
<gene>
    <name evidence="10" type="ORF">HPBE_LOCUS6194</name>
</gene>
<dbReference type="GO" id="GO:0006895">
    <property type="term" value="P:Golgi to endosome transport"/>
    <property type="evidence" value="ECO:0007669"/>
    <property type="project" value="TreeGrafter"/>
</dbReference>
<dbReference type="Proteomes" id="UP000050761">
    <property type="component" value="Unassembled WGS sequence"/>
</dbReference>
<dbReference type="PANTHER" id="PTHR12952">
    <property type="entry name" value="SYS1"/>
    <property type="match status" value="1"/>
</dbReference>
<sequence>MSSFRSYVWDPLLLVSQMVCMQAIFYGTECFALIAYSMTGFTPTVAHVFSIQALRVMVVVQLLASLSCGTAMTFVVQRAKQCLDFSCTVHVFHLLFVIIYNQSFPTRPLWWGVQIASAVICTLCGEYLCMRAESQEIRLGPPSKYDL</sequence>
<evidence type="ECO:0000256" key="1">
    <source>
        <dbReference type="ARBA" id="ARBA00004653"/>
    </source>
</evidence>
<feature type="transmembrane region" description="Helical" evidence="9">
    <location>
        <begin position="12"/>
        <end position="36"/>
    </location>
</feature>
<evidence type="ECO:0000256" key="4">
    <source>
        <dbReference type="ARBA" id="ARBA00022692"/>
    </source>
</evidence>
<keyword evidence="3" id="KW-0813">Transport</keyword>
<keyword evidence="6 9" id="KW-1133">Transmembrane helix</keyword>
<dbReference type="GO" id="GO:0034067">
    <property type="term" value="P:protein localization to Golgi apparatus"/>
    <property type="evidence" value="ECO:0007669"/>
    <property type="project" value="TreeGrafter"/>
</dbReference>
<feature type="transmembrane region" description="Helical" evidence="9">
    <location>
        <begin position="83"/>
        <end position="103"/>
    </location>
</feature>
<keyword evidence="7" id="KW-0333">Golgi apparatus</keyword>
<keyword evidence="8 9" id="KW-0472">Membrane</keyword>
<feature type="transmembrane region" description="Helical" evidence="9">
    <location>
        <begin position="56"/>
        <end position="76"/>
    </location>
</feature>
<accession>A0A183FHF2</accession>
<dbReference type="Pfam" id="PF09801">
    <property type="entry name" value="SYS1"/>
    <property type="match status" value="1"/>
</dbReference>
<keyword evidence="4 9" id="KW-0812">Transmembrane</keyword>
<organism evidence="11 12">
    <name type="scientific">Heligmosomoides polygyrus</name>
    <name type="common">Parasitic roundworm</name>
    <dbReference type="NCBI Taxonomy" id="6339"/>
    <lineage>
        <taxon>Eukaryota</taxon>
        <taxon>Metazoa</taxon>
        <taxon>Ecdysozoa</taxon>
        <taxon>Nematoda</taxon>
        <taxon>Chromadorea</taxon>
        <taxon>Rhabditida</taxon>
        <taxon>Rhabditina</taxon>
        <taxon>Rhabditomorpha</taxon>
        <taxon>Strongyloidea</taxon>
        <taxon>Heligmosomidae</taxon>
        <taxon>Heligmosomoides</taxon>
    </lineage>
</organism>
<reference evidence="10 11" key="1">
    <citation type="submission" date="2018-11" db="EMBL/GenBank/DDBJ databases">
        <authorList>
            <consortium name="Pathogen Informatics"/>
        </authorList>
    </citation>
    <scope>NUCLEOTIDE SEQUENCE [LARGE SCALE GENOMIC DNA]</scope>
</reference>
<evidence type="ECO:0000313" key="10">
    <source>
        <dbReference type="EMBL" id="VDO67328.1"/>
    </source>
</evidence>
<comment type="similarity">
    <text evidence="2">Belongs to the SYS1 family.</text>
</comment>
<evidence type="ECO:0000256" key="2">
    <source>
        <dbReference type="ARBA" id="ARBA00008160"/>
    </source>
</evidence>
<dbReference type="InterPro" id="IPR019185">
    <property type="entry name" value="Integral_membrane_SYS1-rel"/>
</dbReference>
<protein>
    <submittedName>
        <fullName evidence="12">Protein SYS1 homolog</fullName>
    </submittedName>
</protein>
<dbReference type="AlphaFoldDB" id="A0A183FHF2"/>
<dbReference type="OrthoDB" id="542931at2759"/>
<feature type="transmembrane region" description="Helical" evidence="9">
    <location>
        <begin position="109"/>
        <end position="129"/>
    </location>
</feature>
<keyword evidence="5" id="KW-0653">Protein transport</keyword>
<dbReference type="PANTHER" id="PTHR12952:SF0">
    <property type="entry name" value="PROTEIN SYS1 HOMOLOG"/>
    <property type="match status" value="1"/>
</dbReference>
<reference evidence="12" key="2">
    <citation type="submission" date="2019-09" db="UniProtKB">
        <authorList>
            <consortium name="WormBaseParasite"/>
        </authorList>
    </citation>
    <scope>IDENTIFICATION</scope>
</reference>
<evidence type="ECO:0000256" key="6">
    <source>
        <dbReference type="ARBA" id="ARBA00022989"/>
    </source>
</evidence>
<dbReference type="EMBL" id="UZAH01025616">
    <property type="protein sequence ID" value="VDO67328.1"/>
    <property type="molecule type" value="Genomic_DNA"/>
</dbReference>
<evidence type="ECO:0000256" key="5">
    <source>
        <dbReference type="ARBA" id="ARBA00022927"/>
    </source>
</evidence>
<evidence type="ECO:0000313" key="12">
    <source>
        <dbReference type="WBParaSite" id="HPBE_0000619301-mRNA-1"/>
    </source>
</evidence>
<name>A0A183FHF2_HELPZ</name>
<dbReference type="GO" id="GO:0043001">
    <property type="term" value="P:Golgi to plasma membrane protein transport"/>
    <property type="evidence" value="ECO:0007669"/>
    <property type="project" value="TreeGrafter"/>
</dbReference>
<evidence type="ECO:0000256" key="7">
    <source>
        <dbReference type="ARBA" id="ARBA00023034"/>
    </source>
</evidence>
<evidence type="ECO:0000256" key="3">
    <source>
        <dbReference type="ARBA" id="ARBA00022448"/>
    </source>
</evidence>
<evidence type="ECO:0000313" key="11">
    <source>
        <dbReference type="Proteomes" id="UP000050761"/>
    </source>
</evidence>
<accession>A0A3P8AS43</accession>